<comment type="caution">
    <text evidence="1">The sequence shown here is derived from an EMBL/GenBank/DDBJ whole genome shotgun (WGS) entry which is preliminary data.</text>
</comment>
<reference evidence="1 2" key="1">
    <citation type="submission" date="2018-01" db="EMBL/GenBank/DDBJ databases">
        <title>Comparison of the Chinese Bamboo Partridge and Red Junglefowl genome sequences highlights the importance of demography in genome evolution.</title>
        <authorList>
            <person name="Tiley G.P."/>
            <person name="Kimball R.T."/>
            <person name="Braun E.L."/>
            <person name="Burleigh J.G."/>
        </authorList>
    </citation>
    <scope>NUCLEOTIDE SEQUENCE [LARGE SCALE GENOMIC DNA]</scope>
    <source>
        <strain evidence="1">RTK389</strain>
        <tissue evidence="1">Blood</tissue>
    </source>
</reference>
<proteinExistence type="predicted"/>
<gene>
    <name evidence="1" type="ORF">CIB84_002915</name>
</gene>
<dbReference type="OrthoDB" id="295715at2759"/>
<evidence type="ECO:0000313" key="2">
    <source>
        <dbReference type="Proteomes" id="UP000237246"/>
    </source>
</evidence>
<keyword evidence="2" id="KW-1185">Reference proteome</keyword>
<organism evidence="1 2">
    <name type="scientific">Bambusicola thoracicus</name>
    <name type="common">Chinese bamboo-partridge</name>
    <name type="synonym">Perdix thoracica</name>
    <dbReference type="NCBI Taxonomy" id="9083"/>
    <lineage>
        <taxon>Eukaryota</taxon>
        <taxon>Metazoa</taxon>
        <taxon>Chordata</taxon>
        <taxon>Craniata</taxon>
        <taxon>Vertebrata</taxon>
        <taxon>Euteleostomi</taxon>
        <taxon>Archelosauria</taxon>
        <taxon>Archosauria</taxon>
        <taxon>Dinosauria</taxon>
        <taxon>Saurischia</taxon>
        <taxon>Theropoda</taxon>
        <taxon>Coelurosauria</taxon>
        <taxon>Aves</taxon>
        <taxon>Neognathae</taxon>
        <taxon>Galloanserae</taxon>
        <taxon>Galliformes</taxon>
        <taxon>Phasianidae</taxon>
        <taxon>Perdicinae</taxon>
        <taxon>Bambusicola</taxon>
    </lineage>
</organism>
<name>A0A2P4TAE6_BAMTH</name>
<dbReference type="Proteomes" id="UP000237246">
    <property type="component" value="Unassembled WGS sequence"/>
</dbReference>
<dbReference type="AlphaFoldDB" id="A0A2P4TAE6"/>
<evidence type="ECO:0000313" key="1">
    <source>
        <dbReference type="EMBL" id="POI33332.1"/>
    </source>
</evidence>
<sequence>METSLIHVFFISLKAQGEQNNSSASSNMGSCTFGPLVADGRDGGEKEIVYKLDPNQVDFHLHIIMATLTQVVGEAMDEDL</sequence>
<protein>
    <submittedName>
        <fullName evidence="1">Uncharacterized protein</fullName>
    </submittedName>
</protein>
<accession>A0A2P4TAE6</accession>
<dbReference type="EMBL" id="PPHD01003780">
    <property type="protein sequence ID" value="POI33332.1"/>
    <property type="molecule type" value="Genomic_DNA"/>
</dbReference>